<dbReference type="InterPro" id="IPR011009">
    <property type="entry name" value="Kinase-like_dom_sf"/>
</dbReference>
<reference evidence="13" key="2">
    <citation type="submission" date="2025-08" db="UniProtKB">
        <authorList>
            <consortium name="Ensembl"/>
        </authorList>
    </citation>
    <scope>IDENTIFICATION</scope>
</reference>
<dbReference type="PANTHER" id="PTHR22984">
    <property type="entry name" value="SERINE/THREONINE-PROTEIN KINASE PIM"/>
    <property type="match status" value="1"/>
</dbReference>
<dbReference type="Proteomes" id="UP000694680">
    <property type="component" value="Chromosome 5"/>
</dbReference>
<reference evidence="13" key="1">
    <citation type="submission" date="2020-06" db="EMBL/GenBank/DDBJ databases">
        <authorList>
            <consortium name="Wellcome Sanger Institute Data Sharing"/>
        </authorList>
    </citation>
    <scope>NUCLEOTIDE SEQUENCE [LARGE SCALE GENOMIC DNA]</scope>
</reference>
<dbReference type="InterPro" id="IPR008271">
    <property type="entry name" value="Ser/Thr_kinase_AS"/>
</dbReference>
<feature type="domain" description="Protein kinase" evidence="12">
    <location>
        <begin position="51"/>
        <end position="314"/>
    </location>
</feature>
<dbReference type="Pfam" id="PF00069">
    <property type="entry name" value="Pkinase"/>
    <property type="match status" value="2"/>
</dbReference>
<dbReference type="InterPro" id="IPR000719">
    <property type="entry name" value="Prot_kinase_dom"/>
</dbReference>
<evidence type="ECO:0000256" key="11">
    <source>
        <dbReference type="SAM" id="MobiDB-lite"/>
    </source>
</evidence>
<dbReference type="GO" id="GO:0005524">
    <property type="term" value="F:ATP binding"/>
    <property type="evidence" value="ECO:0007669"/>
    <property type="project" value="UniProtKB-UniRule"/>
</dbReference>
<keyword evidence="3" id="KW-0723">Serine/threonine-protein kinase</keyword>
<dbReference type="Gene3D" id="3.30.200.20">
    <property type="entry name" value="Phosphorylase Kinase, domain 1"/>
    <property type="match status" value="2"/>
</dbReference>
<keyword evidence="5 10" id="KW-0547">Nucleotide-binding</keyword>
<dbReference type="InterPro" id="IPR051138">
    <property type="entry name" value="PIM_Ser/Thr_kinase"/>
</dbReference>
<keyword evidence="4" id="KW-0808">Transferase</keyword>
<protein>
    <recommendedName>
        <fullName evidence="2">non-specific serine/threonine protein kinase</fullName>
        <ecNumber evidence="2">2.7.11.1</ecNumber>
    </recommendedName>
</protein>
<dbReference type="PROSITE" id="PS00108">
    <property type="entry name" value="PROTEIN_KINASE_ST"/>
    <property type="match status" value="2"/>
</dbReference>
<dbReference type="PROSITE" id="PS00107">
    <property type="entry name" value="PROTEIN_KINASE_ATP"/>
    <property type="match status" value="2"/>
</dbReference>
<dbReference type="PANTHER" id="PTHR22984:SF11">
    <property type="entry name" value="AURORA KINASE-RELATED"/>
    <property type="match status" value="1"/>
</dbReference>
<evidence type="ECO:0000313" key="13">
    <source>
        <dbReference type="Ensembl" id="ENSGWIP00000045088.1"/>
    </source>
</evidence>
<evidence type="ECO:0000313" key="14">
    <source>
        <dbReference type="Proteomes" id="UP000694680"/>
    </source>
</evidence>
<dbReference type="GO" id="GO:0043066">
    <property type="term" value="P:negative regulation of apoptotic process"/>
    <property type="evidence" value="ECO:0007669"/>
    <property type="project" value="TreeGrafter"/>
</dbReference>
<name>A0A8C5HIM4_GOUWI</name>
<keyword evidence="7 10" id="KW-0067">ATP-binding</keyword>
<dbReference type="SUPFAM" id="SSF56112">
    <property type="entry name" value="Protein kinase-like (PK-like)"/>
    <property type="match status" value="2"/>
</dbReference>
<dbReference type="Gene3D" id="1.10.510.10">
    <property type="entry name" value="Transferase(Phosphotransferase) domain 1"/>
    <property type="match status" value="2"/>
</dbReference>
<evidence type="ECO:0000256" key="8">
    <source>
        <dbReference type="ARBA" id="ARBA00047899"/>
    </source>
</evidence>
<feature type="compositionally biased region" description="Low complexity" evidence="11">
    <location>
        <begin position="346"/>
        <end position="364"/>
    </location>
</feature>
<feature type="binding site" evidence="10">
    <location>
        <position position="80"/>
    </location>
    <ligand>
        <name>ATP</name>
        <dbReference type="ChEBI" id="CHEBI:30616"/>
    </ligand>
</feature>
<evidence type="ECO:0000256" key="5">
    <source>
        <dbReference type="ARBA" id="ARBA00022741"/>
    </source>
</evidence>
<evidence type="ECO:0000256" key="9">
    <source>
        <dbReference type="ARBA" id="ARBA00048679"/>
    </source>
</evidence>
<dbReference type="GO" id="GO:0005737">
    <property type="term" value="C:cytoplasm"/>
    <property type="evidence" value="ECO:0007669"/>
    <property type="project" value="TreeGrafter"/>
</dbReference>
<keyword evidence="14" id="KW-1185">Reference proteome</keyword>
<dbReference type="SMART" id="SM00220">
    <property type="entry name" value="S_TKc"/>
    <property type="match status" value="2"/>
</dbReference>
<accession>A0A8C5HIM4</accession>
<evidence type="ECO:0000256" key="3">
    <source>
        <dbReference type="ARBA" id="ARBA00022527"/>
    </source>
</evidence>
<dbReference type="InterPro" id="IPR017441">
    <property type="entry name" value="Protein_kinase_ATP_BS"/>
</dbReference>
<dbReference type="GO" id="GO:0007346">
    <property type="term" value="P:regulation of mitotic cell cycle"/>
    <property type="evidence" value="ECO:0007669"/>
    <property type="project" value="TreeGrafter"/>
</dbReference>
<comment type="catalytic activity">
    <reaction evidence="9">
        <text>L-seryl-[protein] + ATP = O-phospho-L-seryl-[protein] + ADP + H(+)</text>
        <dbReference type="Rhea" id="RHEA:17989"/>
        <dbReference type="Rhea" id="RHEA-COMP:9863"/>
        <dbReference type="Rhea" id="RHEA-COMP:11604"/>
        <dbReference type="ChEBI" id="CHEBI:15378"/>
        <dbReference type="ChEBI" id="CHEBI:29999"/>
        <dbReference type="ChEBI" id="CHEBI:30616"/>
        <dbReference type="ChEBI" id="CHEBI:83421"/>
        <dbReference type="ChEBI" id="CHEBI:456216"/>
        <dbReference type="EC" id="2.7.11.1"/>
    </reaction>
</comment>
<dbReference type="AlphaFoldDB" id="A0A8C5HIM4"/>
<evidence type="ECO:0000256" key="2">
    <source>
        <dbReference type="ARBA" id="ARBA00012513"/>
    </source>
</evidence>
<keyword evidence="6" id="KW-0418">Kinase</keyword>
<evidence type="ECO:0000256" key="4">
    <source>
        <dbReference type="ARBA" id="ARBA00022679"/>
    </source>
</evidence>
<sequence length="676" mass="77037">FRTNAAMTPLNWSDPVCLKETSSSSSSKPQMMKLENIVKVNRNTNDFKQKYQEFKAVGKGHSGVVFTGIRLSDSKPVAIKHIPIDKVQYMWVKRDGCYCKEISEVVLMAQAAGLCNGSWENRGVIGLLDVYELEDEVLIIMERPLKAMDLNDFYKMSEGQIPEYEAKTIFQQLVTAARLTHRNGIFHRDLKPDNILVSLVQGNISIRMIDFGCATFRSNQEKQYTELVGAYDFAPPEYYLQGQYSAEPTTVWQIGAMLCSLYGEENFHTMRFINERKPPCDHLSYECKDFLNQCLNIDPRQRPRLSQLVRHPWLTTPSSPPPPPPPPRPSDDTCTSSIDYPSSTLSGATSSTDSKGSSSSSSSKPQMMKLENIVKVNRNTDDFKQKYQEFKAVGKGHSGVVVAGIRLSDSKPVAIKHIPIDKVQYMWVKRDGCYCKEISEVVLMAQAAGLFCNGSWENRGVIGLLDVYELEDEVLIIMERPLKAMDLNDFYKMSEGQIPEYEAKTIFQQLVTAALLTHRNGIFHRDLKPDNILVSLVQGNISIRMIDFGCATFRSNQEKQYTELVGAYDFAPPEYYLQGQYSAEPTTVWQIGAMLCSLYGEENFHTMRFINERKPPCNHLSYECKDFLNQCLNIDPRQRPRLSQLVRHPWLTTPKYSSAGLRNHEQMKQYLFKGYL</sequence>
<evidence type="ECO:0000256" key="7">
    <source>
        <dbReference type="ARBA" id="ARBA00022840"/>
    </source>
</evidence>
<evidence type="ECO:0000259" key="12">
    <source>
        <dbReference type="PROSITE" id="PS50011"/>
    </source>
</evidence>
<evidence type="ECO:0000256" key="10">
    <source>
        <dbReference type="PROSITE-ProRule" id="PRU10141"/>
    </source>
</evidence>
<feature type="region of interest" description="Disordered" evidence="11">
    <location>
        <begin position="312"/>
        <end position="369"/>
    </location>
</feature>
<proteinExistence type="inferred from homology"/>
<organism evidence="13 14">
    <name type="scientific">Gouania willdenowi</name>
    <name type="common">Blunt-snouted clingfish</name>
    <name type="synonym">Lepadogaster willdenowi</name>
    <dbReference type="NCBI Taxonomy" id="441366"/>
    <lineage>
        <taxon>Eukaryota</taxon>
        <taxon>Metazoa</taxon>
        <taxon>Chordata</taxon>
        <taxon>Craniata</taxon>
        <taxon>Vertebrata</taxon>
        <taxon>Euteleostomi</taxon>
        <taxon>Actinopterygii</taxon>
        <taxon>Neopterygii</taxon>
        <taxon>Teleostei</taxon>
        <taxon>Neoteleostei</taxon>
        <taxon>Acanthomorphata</taxon>
        <taxon>Ovalentaria</taxon>
        <taxon>Blenniimorphae</taxon>
        <taxon>Blenniiformes</taxon>
        <taxon>Gobiesocoidei</taxon>
        <taxon>Gobiesocidae</taxon>
        <taxon>Gobiesocinae</taxon>
        <taxon>Gouania</taxon>
    </lineage>
</organism>
<reference evidence="13" key="3">
    <citation type="submission" date="2025-09" db="UniProtKB">
        <authorList>
            <consortium name="Ensembl"/>
        </authorList>
    </citation>
    <scope>IDENTIFICATION</scope>
</reference>
<dbReference type="PROSITE" id="PS50011">
    <property type="entry name" value="PROTEIN_KINASE_DOM"/>
    <property type="match status" value="2"/>
</dbReference>
<dbReference type="EC" id="2.7.11.1" evidence="2"/>
<feature type="binding site" evidence="10">
    <location>
        <position position="416"/>
    </location>
    <ligand>
        <name>ATP</name>
        <dbReference type="ChEBI" id="CHEBI:30616"/>
    </ligand>
</feature>
<comment type="similarity">
    <text evidence="1">Belongs to the protein kinase superfamily. CAMK Ser/Thr protein kinase family. PIM subfamily.</text>
</comment>
<feature type="compositionally biased region" description="Pro residues" evidence="11">
    <location>
        <begin position="318"/>
        <end position="328"/>
    </location>
</feature>
<dbReference type="Ensembl" id="ENSGWIT00000048847.1">
    <property type="protein sequence ID" value="ENSGWIP00000045088.1"/>
    <property type="gene ID" value="ENSGWIG00000022362.1"/>
</dbReference>
<comment type="catalytic activity">
    <reaction evidence="8">
        <text>L-threonyl-[protein] + ATP = O-phospho-L-threonyl-[protein] + ADP + H(+)</text>
        <dbReference type="Rhea" id="RHEA:46608"/>
        <dbReference type="Rhea" id="RHEA-COMP:11060"/>
        <dbReference type="Rhea" id="RHEA-COMP:11605"/>
        <dbReference type="ChEBI" id="CHEBI:15378"/>
        <dbReference type="ChEBI" id="CHEBI:30013"/>
        <dbReference type="ChEBI" id="CHEBI:30616"/>
        <dbReference type="ChEBI" id="CHEBI:61977"/>
        <dbReference type="ChEBI" id="CHEBI:456216"/>
        <dbReference type="EC" id="2.7.11.1"/>
    </reaction>
</comment>
<dbReference type="GO" id="GO:0004674">
    <property type="term" value="F:protein serine/threonine kinase activity"/>
    <property type="evidence" value="ECO:0007669"/>
    <property type="project" value="UniProtKB-KW"/>
</dbReference>
<evidence type="ECO:0000256" key="6">
    <source>
        <dbReference type="ARBA" id="ARBA00022777"/>
    </source>
</evidence>
<feature type="compositionally biased region" description="Polar residues" evidence="11">
    <location>
        <begin position="332"/>
        <end position="345"/>
    </location>
</feature>
<evidence type="ECO:0000256" key="1">
    <source>
        <dbReference type="ARBA" id="ARBA00005505"/>
    </source>
</evidence>
<feature type="domain" description="Protein kinase" evidence="12">
    <location>
        <begin position="387"/>
        <end position="651"/>
    </location>
</feature>